<dbReference type="HOGENOM" id="CLU_2167881_0_0_5"/>
<evidence type="ECO:0000313" key="3">
    <source>
        <dbReference type="Proteomes" id="UP000007038"/>
    </source>
</evidence>
<evidence type="ECO:0000313" key="2">
    <source>
        <dbReference type="EMBL" id="ADR52455.1"/>
    </source>
</evidence>
<keyword evidence="1" id="KW-0472">Membrane</keyword>
<protein>
    <recommendedName>
        <fullName evidence="4">Transmembrane protein</fullName>
    </recommendedName>
</protein>
<reference evidence="3" key="1">
    <citation type="submission" date="2010-11" db="EMBL/GenBank/DDBJ databases">
        <title>Complete genome sequence of Candidatus Liberibacter solanacearum CLso-ZC1.</title>
        <authorList>
            <person name="Lin H."/>
            <person name="Doddapaneni H.V."/>
            <person name="Lou B."/>
            <person name="Civerolo E.L."/>
            <person name="Chen C."/>
            <person name="Duan Y."/>
            <person name="Zhou L."/>
            <person name="Glynn J."/>
        </authorList>
    </citation>
    <scope>NUCLEOTIDE SEQUENCE [LARGE SCALE GENOMIC DNA]</scope>
    <source>
        <strain evidence="3">CLso-ZC1</strain>
    </source>
</reference>
<dbReference type="Proteomes" id="UP000007038">
    <property type="component" value="Chromosome"/>
</dbReference>
<reference key="2">
    <citation type="submission" date="2010-11" db="EMBL/GenBank/DDBJ databases">
        <authorList>
            <person name="Lin H."/>
            <person name="Doddapaneni H.V."/>
            <person name="Lou B."/>
            <person name="Civerolo E.L."/>
            <person name="Chen C."/>
            <person name="Duan Y."/>
            <person name="Zhou L."/>
            <person name="Glynn J."/>
        </authorList>
    </citation>
    <scope>NUCLEOTIDE SEQUENCE</scope>
    <source>
        <strain>CLso-ZC1</strain>
    </source>
</reference>
<dbReference type="KEGG" id="lso:CKC_03530"/>
<dbReference type="STRING" id="658172.CKC_03530"/>
<feature type="transmembrane region" description="Helical" evidence="1">
    <location>
        <begin position="53"/>
        <end position="72"/>
    </location>
</feature>
<evidence type="ECO:0008006" key="4">
    <source>
        <dbReference type="Google" id="ProtNLM"/>
    </source>
</evidence>
<dbReference type="EMBL" id="CP002371">
    <property type="protein sequence ID" value="ADR52455.1"/>
    <property type="molecule type" value="Genomic_DNA"/>
</dbReference>
<gene>
    <name evidence="2" type="ordered locus">CKC_03530</name>
</gene>
<feature type="transmembrane region" description="Helical" evidence="1">
    <location>
        <begin position="84"/>
        <end position="108"/>
    </location>
</feature>
<reference evidence="2 3" key="3">
    <citation type="journal article" date="2011" name="PLoS ONE">
        <title>The Complete Genome Sequence of 'Candidatus Liberibacter solanacearum', the Bacterium Associated with Potato Zebra Chip Disease.</title>
        <authorList>
            <person name="Lin H."/>
            <person name="Lou B."/>
            <person name="Glynn J.M."/>
            <person name="Doddapaneni H."/>
            <person name="Civerolo E.L."/>
            <person name="Chen C."/>
            <person name="Duan Y."/>
            <person name="Zhou L."/>
            <person name="Vahling C.M."/>
        </authorList>
    </citation>
    <scope>NUCLEOTIDE SEQUENCE [LARGE SCALE GENOMIC DNA]</scope>
    <source>
        <strain evidence="2 3">CLso-ZC1</strain>
    </source>
</reference>
<sequence>MSSDFLLDLEFYYVPVPIFLIYFLFFFIRRVLNYFFPFPFLYYYHKIRNYFLYFFRFLFVKTGILKDYGVWVRKDKVDPLYDKIYFVCLFFIVIPICFFIGFFLVFFFNV</sequence>
<name>E4UBF0_LIBSC</name>
<proteinExistence type="predicted"/>
<feature type="transmembrane region" description="Helical" evidence="1">
    <location>
        <begin position="12"/>
        <end position="32"/>
    </location>
</feature>
<dbReference type="AlphaFoldDB" id="E4UBF0"/>
<keyword evidence="1" id="KW-0812">Transmembrane</keyword>
<organism evidence="2 3">
    <name type="scientific">Liberibacter solanacearum (strain CLso-ZC1)</name>
    <dbReference type="NCBI Taxonomy" id="658172"/>
    <lineage>
        <taxon>Bacteria</taxon>
        <taxon>Pseudomonadati</taxon>
        <taxon>Pseudomonadota</taxon>
        <taxon>Alphaproteobacteria</taxon>
        <taxon>Hyphomicrobiales</taxon>
        <taxon>Rhizobiaceae</taxon>
        <taxon>Liberibacter</taxon>
    </lineage>
</organism>
<accession>E4UBF0</accession>
<evidence type="ECO:0000256" key="1">
    <source>
        <dbReference type="SAM" id="Phobius"/>
    </source>
</evidence>
<keyword evidence="1" id="KW-1133">Transmembrane helix</keyword>